<dbReference type="InterPro" id="IPR027417">
    <property type="entry name" value="P-loop_NTPase"/>
</dbReference>
<dbReference type="PANTHER" id="PTHR43581">
    <property type="entry name" value="ATP/GTP PHOSPHATASE"/>
    <property type="match status" value="1"/>
</dbReference>
<accession>A0A7Z9E3D6</accession>
<sequence>MLKSLKIENFRCFSTFELQQLGRINLLVGTNNSGKTSILEAIQLFYKRDSLEGLSEIMISRGEYLWSDEEQKTRELDLRHLFYGHQINLGSSFSISGEYKDFQENLSIVIEQNPQLTLFDYLKDFVLLIKWLRQEKENLELSLSGNLEFPLSANLGLSTDLIKKIRRNPLNSTLKTQFITSSSLRTEKMMELFDQVVLTPEEDLITDALKTLEPKIERIAALGSDKNGFRSNRGFVIRLSDSDQRIPIGSMGDGIRRILGLTLALANVKNGVLLVDEIDTGLHFSAMSDMWKLVWNTAKRLNIQVFATTHNSDCWISLADLANSEILDGDGIKIHRIEKNKPNSIVFNENQMAIAAERGIEVR</sequence>
<dbReference type="AlphaFoldDB" id="A0A7Z9E3D6"/>
<protein>
    <recommendedName>
        <fullName evidence="1">AAA+ ATPase domain-containing protein</fullName>
    </recommendedName>
</protein>
<dbReference type="InterPro" id="IPR051396">
    <property type="entry name" value="Bact_Antivir_Def_Nuclease"/>
</dbReference>
<evidence type="ECO:0000259" key="1">
    <source>
        <dbReference type="SMART" id="SM00382"/>
    </source>
</evidence>
<evidence type="ECO:0000313" key="3">
    <source>
        <dbReference type="Proteomes" id="UP000184550"/>
    </source>
</evidence>
<dbReference type="GO" id="GO:0005524">
    <property type="term" value="F:ATP binding"/>
    <property type="evidence" value="ECO:0007669"/>
    <property type="project" value="InterPro"/>
</dbReference>
<dbReference type="RefSeq" id="WP_083625616.1">
    <property type="nucleotide sequence ID" value="NZ_LR734879.1"/>
</dbReference>
<dbReference type="GO" id="GO:0016887">
    <property type="term" value="F:ATP hydrolysis activity"/>
    <property type="evidence" value="ECO:0007669"/>
    <property type="project" value="InterPro"/>
</dbReference>
<comment type="caution">
    <text evidence="2">The sequence shown here is derived from an EMBL/GenBank/DDBJ whole genome shotgun (WGS) entry which is preliminary data.</text>
</comment>
<dbReference type="OrthoDB" id="9801813at2"/>
<dbReference type="PANTHER" id="PTHR43581:SF4">
    <property type="entry name" value="ATP_GTP PHOSPHATASE"/>
    <property type="match status" value="1"/>
</dbReference>
<reference evidence="2" key="1">
    <citation type="submission" date="2019-10" db="EMBL/GenBank/DDBJ databases">
        <authorList>
            <consortium name="Genoscope - CEA"/>
            <person name="William W."/>
        </authorList>
    </citation>
    <scope>NUCLEOTIDE SEQUENCE [LARGE SCALE GENOMIC DNA]</scope>
    <source>
        <strain evidence="2">BBR_PRJEB10992</strain>
    </source>
</reference>
<proteinExistence type="predicted"/>
<keyword evidence="3" id="KW-1185">Reference proteome</keyword>
<dbReference type="InterPro" id="IPR003593">
    <property type="entry name" value="AAA+_ATPase"/>
</dbReference>
<dbReference type="Gene3D" id="3.40.50.300">
    <property type="entry name" value="P-loop containing nucleotide triphosphate hydrolases"/>
    <property type="match status" value="1"/>
</dbReference>
<feature type="domain" description="AAA+ ATPase" evidence="1">
    <location>
        <begin position="21"/>
        <end position="333"/>
    </location>
</feature>
<evidence type="ECO:0000313" key="2">
    <source>
        <dbReference type="EMBL" id="VXD23614.1"/>
    </source>
</evidence>
<dbReference type="EMBL" id="CZCU02000155">
    <property type="protein sequence ID" value="VXD23614.1"/>
    <property type="molecule type" value="Genomic_DNA"/>
</dbReference>
<dbReference type="SUPFAM" id="SSF52540">
    <property type="entry name" value="P-loop containing nucleoside triphosphate hydrolases"/>
    <property type="match status" value="1"/>
</dbReference>
<gene>
    <name evidence="2" type="ORF">PL8927_780202</name>
</gene>
<dbReference type="Pfam" id="PF13304">
    <property type="entry name" value="AAA_21"/>
    <property type="match status" value="1"/>
</dbReference>
<dbReference type="SMART" id="SM00382">
    <property type="entry name" value="AAA"/>
    <property type="match status" value="1"/>
</dbReference>
<organism evidence="2 3">
    <name type="scientific">Planktothrix serta PCC 8927</name>
    <dbReference type="NCBI Taxonomy" id="671068"/>
    <lineage>
        <taxon>Bacteria</taxon>
        <taxon>Bacillati</taxon>
        <taxon>Cyanobacteriota</taxon>
        <taxon>Cyanophyceae</taxon>
        <taxon>Oscillatoriophycideae</taxon>
        <taxon>Oscillatoriales</taxon>
        <taxon>Microcoleaceae</taxon>
        <taxon>Planktothrix</taxon>
    </lineage>
</organism>
<name>A0A7Z9E3D6_9CYAN</name>
<dbReference type="InterPro" id="IPR003959">
    <property type="entry name" value="ATPase_AAA_core"/>
</dbReference>
<dbReference type="Proteomes" id="UP000184550">
    <property type="component" value="Unassembled WGS sequence"/>
</dbReference>